<accession>A0A164QVR9</accession>
<gene>
    <name evidence="1" type="ORF">SISNIDRAFT_458346</name>
</gene>
<sequence length="59" mass="6770">MRCLTEWHVESSTTTQDPENCLSAIVKAQLPPFAFMRSDDRELTLKLPETSFGYTILLH</sequence>
<name>A0A164QVR9_9AGAM</name>
<reference evidence="1 2" key="1">
    <citation type="journal article" date="2016" name="Mol. Biol. Evol.">
        <title>Comparative Genomics of Early-Diverging Mushroom-Forming Fungi Provides Insights into the Origins of Lignocellulose Decay Capabilities.</title>
        <authorList>
            <person name="Nagy L.G."/>
            <person name="Riley R."/>
            <person name="Tritt A."/>
            <person name="Adam C."/>
            <person name="Daum C."/>
            <person name="Floudas D."/>
            <person name="Sun H."/>
            <person name="Yadav J.S."/>
            <person name="Pangilinan J."/>
            <person name="Larsson K.H."/>
            <person name="Matsuura K."/>
            <person name="Barry K."/>
            <person name="Labutti K."/>
            <person name="Kuo R."/>
            <person name="Ohm R.A."/>
            <person name="Bhattacharya S.S."/>
            <person name="Shirouzu T."/>
            <person name="Yoshinaga Y."/>
            <person name="Martin F.M."/>
            <person name="Grigoriev I.V."/>
            <person name="Hibbett D.S."/>
        </authorList>
    </citation>
    <scope>NUCLEOTIDE SEQUENCE [LARGE SCALE GENOMIC DNA]</scope>
    <source>
        <strain evidence="1 2">HHB9708</strain>
    </source>
</reference>
<evidence type="ECO:0000313" key="1">
    <source>
        <dbReference type="EMBL" id="KZS90012.1"/>
    </source>
</evidence>
<dbReference type="AlphaFoldDB" id="A0A164QVR9"/>
<dbReference type="EMBL" id="KV419424">
    <property type="protein sequence ID" value="KZS90012.1"/>
    <property type="molecule type" value="Genomic_DNA"/>
</dbReference>
<evidence type="ECO:0000313" key="2">
    <source>
        <dbReference type="Proteomes" id="UP000076722"/>
    </source>
</evidence>
<keyword evidence="2" id="KW-1185">Reference proteome</keyword>
<protein>
    <submittedName>
        <fullName evidence="1">Uncharacterized protein</fullName>
    </submittedName>
</protein>
<dbReference type="Proteomes" id="UP000076722">
    <property type="component" value="Unassembled WGS sequence"/>
</dbReference>
<proteinExistence type="predicted"/>
<organism evidence="1 2">
    <name type="scientific">Sistotremastrum niveocremeum HHB9708</name>
    <dbReference type="NCBI Taxonomy" id="1314777"/>
    <lineage>
        <taxon>Eukaryota</taxon>
        <taxon>Fungi</taxon>
        <taxon>Dikarya</taxon>
        <taxon>Basidiomycota</taxon>
        <taxon>Agaricomycotina</taxon>
        <taxon>Agaricomycetes</taxon>
        <taxon>Sistotremastrales</taxon>
        <taxon>Sistotremastraceae</taxon>
        <taxon>Sertulicium</taxon>
        <taxon>Sertulicium niveocremeum</taxon>
    </lineage>
</organism>